<feature type="region of interest" description="Disordered" evidence="1">
    <location>
        <begin position="38"/>
        <end position="57"/>
    </location>
</feature>
<evidence type="ECO:0000256" key="1">
    <source>
        <dbReference type="SAM" id="MobiDB-lite"/>
    </source>
</evidence>
<keyword evidence="3" id="KW-1185">Reference proteome</keyword>
<name>A0ABN3VPG0_9PSEU</name>
<sequence length="392" mass="43032">MSATDQAAWARQMEKHEEAIRTVWAEDGIRHLAPVPGVGLQPPGPGREQPRPGHPVTGLFDNIPDSAMNEWHRIDKRLHELFSTEFLSGDLEPTRRLLETLGRAPLGSVRSGTGLSQASLEQKQVELDTSAQENLRKLDVDLQEWEGDAAGNFKKHLIDLELAIGACQDRIAAMYRAVAHYERALKAFRKDVLKAVNGTYAQFEEAEELQKKVALTVLGSVVATGAALVAVPVASGALASVAAWSAVGSALTSGGIGVTNLTMGGASKGEAVENMVKIGDQLVEDAQEAAGRVGEALYRVTVLSTGKNLNEVRPQRPKIVTDEKFDPDEFRHEDQPDEVTDRTSTDDLVQEPKKDADPDRDHHVRRPRDFWDNLRDPFGTERQPDAYEEQGR</sequence>
<dbReference type="Proteomes" id="UP001500979">
    <property type="component" value="Unassembled WGS sequence"/>
</dbReference>
<feature type="region of interest" description="Disordered" evidence="1">
    <location>
        <begin position="313"/>
        <end position="392"/>
    </location>
</feature>
<dbReference type="RefSeq" id="WP_344686294.1">
    <property type="nucleotide sequence ID" value="NZ_BAAAUX010000045.1"/>
</dbReference>
<protein>
    <submittedName>
        <fullName evidence="2">Uncharacterized protein</fullName>
    </submittedName>
</protein>
<evidence type="ECO:0000313" key="2">
    <source>
        <dbReference type="EMBL" id="GAA2821383.1"/>
    </source>
</evidence>
<proteinExistence type="predicted"/>
<reference evidence="2 3" key="1">
    <citation type="journal article" date="2019" name="Int. J. Syst. Evol. Microbiol.">
        <title>The Global Catalogue of Microorganisms (GCM) 10K type strain sequencing project: providing services to taxonomists for standard genome sequencing and annotation.</title>
        <authorList>
            <consortium name="The Broad Institute Genomics Platform"/>
            <consortium name="The Broad Institute Genome Sequencing Center for Infectious Disease"/>
            <person name="Wu L."/>
            <person name="Ma J."/>
        </authorList>
    </citation>
    <scope>NUCLEOTIDE SEQUENCE [LARGE SCALE GENOMIC DNA]</scope>
    <source>
        <strain evidence="2 3">JCM 9383</strain>
    </source>
</reference>
<feature type="compositionally biased region" description="Basic and acidic residues" evidence="1">
    <location>
        <begin position="319"/>
        <end position="392"/>
    </location>
</feature>
<comment type="caution">
    <text evidence="2">The sequence shown here is derived from an EMBL/GenBank/DDBJ whole genome shotgun (WGS) entry which is preliminary data.</text>
</comment>
<organism evidence="2 3">
    <name type="scientific">Saccharopolyspora taberi</name>
    <dbReference type="NCBI Taxonomy" id="60895"/>
    <lineage>
        <taxon>Bacteria</taxon>
        <taxon>Bacillati</taxon>
        <taxon>Actinomycetota</taxon>
        <taxon>Actinomycetes</taxon>
        <taxon>Pseudonocardiales</taxon>
        <taxon>Pseudonocardiaceae</taxon>
        <taxon>Saccharopolyspora</taxon>
    </lineage>
</organism>
<accession>A0ABN3VPG0</accession>
<gene>
    <name evidence="2" type="ORF">GCM10010470_65810</name>
</gene>
<evidence type="ECO:0000313" key="3">
    <source>
        <dbReference type="Proteomes" id="UP001500979"/>
    </source>
</evidence>
<dbReference type="EMBL" id="BAAAUX010000045">
    <property type="protein sequence ID" value="GAA2821383.1"/>
    <property type="molecule type" value="Genomic_DNA"/>
</dbReference>